<name>A0A5B0QNT8_PUCGR</name>
<evidence type="ECO:0000256" key="1">
    <source>
        <dbReference type="SAM" id="MobiDB-lite"/>
    </source>
</evidence>
<keyword evidence="3" id="KW-1185">Reference proteome</keyword>
<feature type="region of interest" description="Disordered" evidence="1">
    <location>
        <begin position="1"/>
        <end position="44"/>
    </location>
</feature>
<gene>
    <name evidence="2" type="ORF">PGT21_026658</name>
</gene>
<sequence>MVAARKSTSNRRDVKPNPPPAARPTSVNGGPDIRSTSKGTMKRSHLCMEALPSVNAESSLKVGPAMSKARRVVDINSTIHQGRTPKTAGSHLAVLNANNADKGSIPSASLRLMKFKKNPPRGTEKAVKSMMSGSLSRVPASHQNEYATFTKRQPEIKESQKSNQHQDDVVVKKEADTEDDHQRPIQDRNPTMVKKEPDTEDNSQELVEMSREQSIIWARAVEADRSGDQVTATALYNRFRALMGYTTMRAIKLPLPNPSPVTVSGRPTSGRTMIGLEKAVSPEMMLFTPFFNQKLKTLKSPIPLTIFNPEWRKAALLYEEKQREEEGDLSSSDEAEGFLTYYGYPYPNEFLQSFREWTLNHMDFHRILRDVYEFTTFAEWMVLHKANADKIVERHGFMAGLRYDIHVRANAFAYRVQTEEGESMSDISILREDIKEDAFCRSRRFDELRSRDNPYLPGGSRHGYDPITGERITLLPDPDQDEEPTITTIQDRPRKRLSSSDRFAKNPRYKGRSFDPNFIHRNDKRRGRNRSSRSDSRTCP</sequence>
<feature type="region of interest" description="Disordered" evidence="1">
    <location>
        <begin position="451"/>
        <end position="540"/>
    </location>
</feature>
<evidence type="ECO:0000313" key="3">
    <source>
        <dbReference type="Proteomes" id="UP000324748"/>
    </source>
</evidence>
<organism evidence="2 3">
    <name type="scientific">Puccinia graminis f. sp. tritici</name>
    <dbReference type="NCBI Taxonomy" id="56615"/>
    <lineage>
        <taxon>Eukaryota</taxon>
        <taxon>Fungi</taxon>
        <taxon>Dikarya</taxon>
        <taxon>Basidiomycota</taxon>
        <taxon>Pucciniomycotina</taxon>
        <taxon>Pucciniomycetes</taxon>
        <taxon>Pucciniales</taxon>
        <taxon>Pucciniaceae</taxon>
        <taxon>Puccinia</taxon>
    </lineage>
</organism>
<dbReference type="OrthoDB" id="2497971at2759"/>
<dbReference type="EMBL" id="VSWC01000014">
    <property type="protein sequence ID" value="KAA1114891.1"/>
    <property type="molecule type" value="Genomic_DNA"/>
</dbReference>
<reference evidence="2 3" key="1">
    <citation type="submission" date="2019-05" db="EMBL/GenBank/DDBJ databases">
        <title>Emergence of the Ug99 lineage of the wheat stem rust pathogen through somatic hybridization.</title>
        <authorList>
            <person name="Li F."/>
            <person name="Upadhyaya N.M."/>
            <person name="Sperschneider J."/>
            <person name="Matny O."/>
            <person name="Nguyen-Phuc H."/>
            <person name="Mago R."/>
            <person name="Raley C."/>
            <person name="Miller M.E."/>
            <person name="Silverstein K.A.T."/>
            <person name="Henningsen E."/>
            <person name="Hirsch C.D."/>
            <person name="Visser B."/>
            <person name="Pretorius Z.A."/>
            <person name="Steffenson B.J."/>
            <person name="Schwessinger B."/>
            <person name="Dodds P.N."/>
            <person name="Figueroa M."/>
        </authorList>
    </citation>
    <scope>NUCLEOTIDE SEQUENCE [LARGE SCALE GENOMIC DNA]</scope>
    <source>
        <strain evidence="2">21-0</strain>
    </source>
</reference>
<evidence type="ECO:0000313" key="2">
    <source>
        <dbReference type="EMBL" id="KAA1114891.1"/>
    </source>
</evidence>
<comment type="caution">
    <text evidence="2">The sequence shown here is derived from an EMBL/GenBank/DDBJ whole genome shotgun (WGS) entry which is preliminary data.</text>
</comment>
<feature type="compositionally biased region" description="Basic residues" evidence="1">
    <location>
        <begin position="522"/>
        <end position="531"/>
    </location>
</feature>
<proteinExistence type="predicted"/>
<protein>
    <submittedName>
        <fullName evidence="2">Uncharacterized protein</fullName>
    </submittedName>
</protein>
<feature type="compositionally biased region" description="Basic and acidic residues" evidence="1">
    <location>
        <begin position="152"/>
        <end position="186"/>
    </location>
</feature>
<dbReference type="Proteomes" id="UP000324748">
    <property type="component" value="Unassembled WGS sequence"/>
</dbReference>
<dbReference type="AlphaFoldDB" id="A0A5B0QNT8"/>
<feature type="compositionally biased region" description="Polar residues" evidence="1">
    <location>
        <begin position="131"/>
        <end position="151"/>
    </location>
</feature>
<feature type="region of interest" description="Disordered" evidence="1">
    <location>
        <begin position="118"/>
        <end position="206"/>
    </location>
</feature>
<accession>A0A5B0QNT8</accession>